<feature type="transmembrane region" description="Helical" evidence="2">
    <location>
        <begin position="159"/>
        <end position="178"/>
    </location>
</feature>
<keyword evidence="2" id="KW-1133">Transmembrane helix</keyword>
<proteinExistence type="predicted"/>
<feature type="transmembrane region" description="Helical" evidence="2">
    <location>
        <begin position="58"/>
        <end position="79"/>
    </location>
</feature>
<feature type="transmembrane region" description="Helical" evidence="2">
    <location>
        <begin position="296"/>
        <end position="314"/>
    </location>
</feature>
<sequence>MYFLGLHWNIDNKRKTKTAANLTVTLMHLMGLVARVRRRRALADTFECLRLYGERITIGTRGAAATLAVASLTLFHVTVQTWSLLSFTRSSWFYDGTTTTLIFFVFVIVQQVQWSVIFVLMLYPMVVVGSLSADLRWDCSRAASRRLRQSSSSLDKKKLGIHEVIVLVVLCALVSPSLHLSHSLVRITRSDPDKTAPIMAIVGIHFFLNLLVLSFSCQWFSFKSGTIKQVLHIFLLEAESLNTQESQEVRGWPGRCTPRGTGSTCARLLAALLFELAVIVMRLICMTGKHRIALRSVGFVLSLFRAVGLIGAARRRRVRADVLECLRLYGARLPLGARGAAATLALVSVALAQTLVYWHDVVTFEPVFAAEMGSANSVTFSVMFLLQQLQWSVATVLMLYPMVVVGSFSADLRRDCSRTAALRLKHSSSSTDKKGLGPHVRANSLRQDLQAFLVKAVSVHSEADEVSEPGEDHPLRPGQVGTDDGNRGNTLFSKPLGAELQLPMVFLQERNNKASFTYLPSGGWGTEHSGDSGDNPGSDFTCSRACLDGDNINLANSHPKVVTKTSVDCV</sequence>
<accession>A0AAE1HIT7</accession>
<gene>
    <name evidence="3" type="ORF">KUF71_011150</name>
</gene>
<reference evidence="3" key="1">
    <citation type="submission" date="2021-07" db="EMBL/GenBank/DDBJ databases">
        <authorList>
            <person name="Catto M.A."/>
            <person name="Jacobson A."/>
            <person name="Kennedy G."/>
            <person name="Labadie P."/>
            <person name="Hunt B.G."/>
            <person name="Srinivasan R."/>
        </authorList>
    </citation>
    <scope>NUCLEOTIDE SEQUENCE</scope>
    <source>
        <strain evidence="3">PL_HMW_Pooled</strain>
        <tissue evidence="3">Head</tissue>
    </source>
</reference>
<feature type="transmembrane region" description="Helical" evidence="2">
    <location>
        <begin position="265"/>
        <end position="284"/>
    </location>
</feature>
<dbReference type="AlphaFoldDB" id="A0AAE1HIT7"/>
<dbReference type="Proteomes" id="UP001219518">
    <property type="component" value="Unassembled WGS sequence"/>
</dbReference>
<evidence type="ECO:0000313" key="3">
    <source>
        <dbReference type="EMBL" id="KAK3921974.1"/>
    </source>
</evidence>
<feature type="transmembrane region" description="Helical" evidence="2">
    <location>
        <begin position="389"/>
        <end position="408"/>
    </location>
</feature>
<protein>
    <submittedName>
        <fullName evidence="3">Casparian strip membrane protein 6</fullName>
    </submittedName>
</protein>
<organism evidence="3 4">
    <name type="scientific">Frankliniella fusca</name>
    <dbReference type="NCBI Taxonomy" id="407009"/>
    <lineage>
        <taxon>Eukaryota</taxon>
        <taxon>Metazoa</taxon>
        <taxon>Ecdysozoa</taxon>
        <taxon>Arthropoda</taxon>
        <taxon>Hexapoda</taxon>
        <taxon>Insecta</taxon>
        <taxon>Pterygota</taxon>
        <taxon>Neoptera</taxon>
        <taxon>Paraneoptera</taxon>
        <taxon>Thysanoptera</taxon>
        <taxon>Terebrantia</taxon>
        <taxon>Thripoidea</taxon>
        <taxon>Thripidae</taxon>
        <taxon>Frankliniella</taxon>
    </lineage>
</organism>
<keyword evidence="4" id="KW-1185">Reference proteome</keyword>
<reference evidence="3" key="2">
    <citation type="journal article" date="2023" name="BMC Genomics">
        <title>Pest status, molecular evolution, and epigenetic factors derived from the genome assembly of Frankliniella fusca, a thysanopteran phytovirus vector.</title>
        <authorList>
            <person name="Catto M.A."/>
            <person name="Labadie P.E."/>
            <person name="Jacobson A.L."/>
            <person name="Kennedy G.G."/>
            <person name="Srinivasan R."/>
            <person name="Hunt B.G."/>
        </authorList>
    </citation>
    <scope>NUCLEOTIDE SEQUENCE</scope>
    <source>
        <strain evidence="3">PL_HMW_Pooled</strain>
    </source>
</reference>
<comment type="caution">
    <text evidence="3">The sequence shown here is derived from an EMBL/GenBank/DDBJ whole genome shotgun (WGS) entry which is preliminary data.</text>
</comment>
<feature type="transmembrane region" description="Helical" evidence="2">
    <location>
        <begin position="198"/>
        <end position="222"/>
    </location>
</feature>
<keyword evidence="2" id="KW-0472">Membrane</keyword>
<dbReference type="EMBL" id="JAHWGI010001057">
    <property type="protein sequence ID" value="KAK3921974.1"/>
    <property type="molecule type" value="Genomic_DNA"/>
</dbReference>
<evidence type="ECO:0000313" key="4">
    <source>
        <dbReference type="Proteomes" id="UP001219518"/>
    </source>
</evidence>
<evidence type="ECO:0000256" key="2">
    <source>
        <dbReference type="SAM" id="Phobius"/>
    </source>
</evidence>
<name>A0AAE1HIT7_9NEOP</name>
<feature type="transmembrane region" description="Helical" evidence="2">
    <location>
        <begin position="335"/>
        <end position="358"/>
    </location>
</feature>
<feature type="region of interest" description="Disordered" evidence="1">
    <location>
        <begin position="462"/>
        <end position="491"/>
    </location>
</feature>
<keyword evidence="2" id="KW-0812">Transmembrane</keyword>
<evidence type="ECO:0000256" key="1">
    <source>
        <dbReference type="SAM" id="MobiDB-lite"/>
    </source>
</evidence>
<feature type="transmembrane region" description="Helical" evidence="2">
    <location>
        <begin position="20"/>
        <end position="38"/>
    </location>
</feature>